<evidence type="ECO:0000313" key="2">
    <source>
        <dbReference type="Proteomes" id="UP001195483"/>
    </source>
</evidence>
<dbReference type="InterPro" id="IPR040235">
    <property type="entry name" value="Nicolin-1"/>
</dbReference>
<reference evidence="1" key="3">
    <citation type="submission" date="2023-05" db="EMBL/GenBank/DDBJ databases">
        <authorList>
            <person name="Smith C.H."/>
        </authorList>
    </citation>
    <scope>NUCLEOTIDE SEQUENCE</scope>
    <source>
        <strain evidence="1">CHS0354</strain>
        <tissue evidence="1">Mantle</tissue>
    </source>
</reference>
<dbReference type="Proteomes" id="UP001195483">
    <property type="component" value="Unassembled WGS sequence"/>
</dbReference>
<accession>A0AAE0VS46</accession>
<dbReference type="AlphaFoldDB" id="A0AAE0VS46"/>
<evidence type="ECO:0000313" key="1">
    <source>
        <dbReference type="EMBL" id="KAK3587102.1"/>
    </source>
</evidence>
<sequence length="240" mass="27328">MSERPINCTIKQPVLLTITDTKSEFHSGCRVLDISLSNVVNPERKEENVDQVGEIQFKNYYVAYLTVKAKFKSGPDTKEGENKWRTCVKRMRLMPNAHAETGSQDYFCVSRKHMAFELVNISALRLILQQPSPVWKDFKIEELRFFKCSETSKPCLLPSWLTEVTNNSGKKKIEAEDGNNFHVAPKEDDGILGISNLELLSATLQQLWALSEEVAANQTNVVLGRYEVDNCYDINLLSYT</sequence>
<organism evidence="1 2">
    <name type="scientific">Potamilus streckersoni</name>
    <dbReference type="NCBI Taxonomy" id="2493646"/>
    <lineage>
        <taxon>Eukaryota</taxon>
        <taxon>Metazoa</taxon>
        <taxon>Spiralia</taxon>
        <taxon>Lophotrochozoa</taxon>
        <taxon>Mollusca</taxon>
        <taxon>Bivalvia</taxon>
        <taxon>Autobranchia</taxon>
        <taxon>Heteroconchia</taxon>
        <taxon>Palaeoheterodonta</taxon>
        <taxon>Unionida</taxon>
        <taxon>Unionoidea</taxon>
        <taxon>Unionidae</taxon>
        <taxon>Ambleminae</taxon>
        <taxon>Lampsilini</taxon>
        <taxon>Potamilus</taxon>
    </lineage>
</organism>
<dbReference type="PANTHER" id="PTHR31239:SF2">
    <property type="entry name" value="NICOLIN-1"/>
    <property type="match status" value="1"/>
</dbReference>
<dbReference type="GO" id="GO:0005654">
    <property type="term" value="C:nucleoplasm"/>
    <property type="evidence" value="ECO:0007669"/>
    <property type="project" value="TreeGrafter"/>
</dbReference>
<protein>
    <submittedName>
        <fullName evidence="1">Uncharacterized protein</fullName>
    </submittedName>
</protein>
<reference evidence="1" key="2">
    <citation type="journal article" date="2021" name="Genome Biol. Evol.">
        <title>Developing a high-quality reference genome for a parasitic bivalve with doubly uniparental inheritance (Bivalvia: Unionida).</title>
        <authorList>
            <person name="Smith C.H."/>
        </authorList>
    </citation>
    <scope>NUCLEOTIDE SEQUENCE</scope>
    <source>
        <strain evidence="1">CHS0354</strain>
        <tissue evidence="1">Mantle</tissue>
    </source>
</reference>
<keyword evidence="2" id="KW-1185">Reference proteome</keyword>
<reference evidence="1" key="1">
    <citation type="journal article" date="2021" name="Genome Biol. Evol.">
        <title>A High-Quality Reference Genome for a Parasitic Bivalve with Doubly Uniparental Inheritance (Bivalvia: Unionida).</title>
        <authorList>
            <person name="Smith C.H."/>
        </authorList>
    </citation>
    <scope>NUCLEOTIDE SEQUENCE</scope>
    <source>
        <strain evidence="1">CHS0354</strain>
    </source>
</reference>
<proteinExistence type="predicted"/>
<dbReference type="EMBL" id="JAEAOA010001418">
    <property type="protein sequence ID" value="KAK3587102.1"/>
    <property type="molecule type" value="Genomic_DNA"/>
</dbReference>
<dbReference type="PANTHER" id="PTHR31239">
    <property type="entry name" value="NICOLIN 1"/>
    <property type="match status" value="1"/>
</dbReference>
<gene>
    <name evidence="1" type="ORF">CHS0354_023556</name>
</gene>
<comment type="caution">
    <text evidence="1">The sequence shown here is derived from an EMBL/GenBank/DDBJ whole genome shotgun (WGS) entry which is preliminary data.</text>
</comment>
<name>A0AAE0VS46_9BIVA</name>